<comment type="caution">
    <text evidence="8">The sequence shown here is derived from an EMBL/GenBank/DDBJ whole genome shotgun (WGS) entry which is preliminary data.</text>
</comment>
<feature type="transmembrane region" description="Helical" evidence="6">
    <location>
        <begin position="81"/>
        <end position="104"/>
    </location>
</feature>
<dbReference type="GO" id="GO:0016020">
    <property type="term" value="C:membrane"/>
    <property type="evidence" value="ECO:0007669"/>
    <property type="project" value="UniProtKB-SubCell"/>
</dbReference>
<organism evidence="8 9">
    <name type="scientific">Paenibacillus contaminans</name>
    <dbReference type="NCBI Taxonomy" id="450362"/>
    <lineage>
        <taxon>Bacteria</taxon>
        <taxon>Bacillati</taxon>
        <taxon>Bacillota</taxon>
        <taxon>Bacilli</taxon>
        <taxon>Bacillales</taxon>
        <taxon>Paenibacillaceae</taxon>
        <taxon>Paenibacillus</taxon>
    </lineage>
</organism>
<feature type="transmembrane region" description="Helical" evidence="6">
    <location>
        <begin position="290"/>
        <end position="306"/>
    </location>
</feature>
<feature type="transmembrane region" description="Helical" evidence="6">
    <location>
        <begin position="265"/>
        <end position="284"/>
    </location>
</feature>
<keyword evidence="9" id="KW-1185">Reference proteome</keyword>
<dbReference type="InterPro" id="IPR037185">
    <property type="entry name" value="EmrE-like"/>
</dbReference>
<dbReference type="OrthoDB" id="2550680at2"/>
<evidence type="ECO:0000259" key="7">
    <source>
        <dbReference type="Pfam" id="PF00892"/>
    </source>
</evidence>
<evidence type="ECO:0000256" key="5">
    <source>
        <dbReference type="ARBA" id="ARBA00023136"/>
    </source>
</evidence>
<evidence type="ECO:0000256" key="6">
    <source>
        <dbReference type="SAM" id="Phobius"/>
    </source>
</evidence>
<comment type="subcellular location">
    <subcellularLocation>
        <location evidence="1">Endomembrane system</location>
        <topology evidence="1">Multi-pass membrane protein</topology>
    </subcellularLocation>
</comment>
<dbReference type="EMBL" id="QMFB01000008">
    <property type="protein sequence ID" value="RAV20341.1"/>
    <property type="molecule type" value="Genomic_DNA"/>
</dbReference>
<dbReference type="Pfam" id="PF00892">
    <property type="entry name" value="EamA"/>
    <property type="match status" value="2"/>
</dbReference>
<feature type="transmembrane region" description="Helical" evidence="6">
    <location>
        <begin position="110"/>
        <end position="132"/>
    </location>
</feature>
<evidence type="ECO:0000256" key="3">
    <source>
        <dbReference type="ARBA" id="ARBA00022692"/>
    </source>
</evidence>
<evidence type="ECO:0000256" key="2">
    <source>
        <dbReference type="ARBA" id="ARBA00007362"/>
    </source>
</evidence>
<comment type="similarity">
    <text evidence="2">Belongs to the EamA transporter family.</text>
</comment>
<reference evidence="8 9" key="1">
    <citation type="journal article" date="2009" name="Int. J. Syst. Evol. Microbiol.">
        <title>Paenibacillus contaminans sp. nov., isolated from a contaminated laboratory plate.</title>
        <authorList>
            <person name="Chou J.H."/>
            <person name="Lee J.H."/>
            <person name="Lin M.C."/>
            <person name="Chang P.S."/>
            <person name="Arun A.B."/>
            <person name="Young C.C."/>
            <person name="Chen W.M."/>
        </authorList>
    </citation>
    <scope>NUCLEOTIDE SEQUENCE [LARGE SCALE GENOMIC DNA]</scope>
    <source>
        <strain evidence="8 9">CKOBP-6</strain>
    </source>
</reference>
<dbReference type="PANTHER" id="PTHR32322:SF2">
    <property type="entry name" value="EAMA DOMAIN-CONTAINING PROTEIN"/>
    <property type="match status" value="1"/>
</dbReference>
<dbReference type="PANTHER" id="PTHR32322">
    <property type="entry name" value="INNER MEMBRANE TRANSPORTER"/>
    <property type="match status" value="1"/>
</dbReference>
<protein>
    <submittedName>
        <fullName evidence="8">Multidrug DMT transporter permease</fullName>
    </submittedName>
</protein>
<evidence type="ECO:0000256" key="1">
    <source>
        <dbReference type="ARBA" id="ARBA00004127"/>
    </source>
</evidence>
<proteinExistence type="inferred from homology"/>
<feature type="transmembrane region" description="Helical" evidence="6">
    <location>
        <begin position="141"/>
        <end position="160"/>
    </location>
</feature>
<feature type="transmembrane region" description="Helical" evidence="6">
    <location>
        <begin position="234"/>
        <end position="253"/>
    </location>
</feature>
<evidence type="ECO:0000256" key="4">
    <source>
        <dbReference type="ARBA" id="ARBA00022989"/>
    </source>
</evidence>
<dbReference type="InterPro" id="IPR000620">
    <property type="entry name" value="EamA_dom"/>
</dbReference>
<sequence length="331" mass="35713">MTHNKQHSALPHAALVASFMLWGINIISMKVGGREWDPLVFNGLRYASILPILWGYALYYRKRANQGRLSGESVSYKMERGDLWLAIGLGVLSAVGLEAMFSYALQYSNAANGAVLGRGFMPVITVLFALWLREIRLTPRLLIGLPLAVACVAVVVAGGSEGLRFTAETMRGDVLLLLRSVLGAVYLIGMNRLVKKYPLPLLVAIEMTAGAVALLPAVVMQVDGDMLASMSGTGWISLAYTALFGTVLGFYAHNWSLGKLGPVKASVYGFLLPVMAAISGYVLLSESLSAYQIIGGTGVLAAMYIVQKDRYQKRAAIPVSRSSTPDHQQRG</sequence>
<feature type="transmembrane region" description="Helical" evidence="6">
    <location>
        <begin position="201"/>
        <end position="222"/>
    </location>
</feature>
<feature type="transmembrane region" description="Helical" evidence="6">
    <location>
        <begin position="43"/>
        <end position="60"/>
    </location>
</feature>
<gene>
    <name evidence="8" type="ORF">DQG23_15325</name>
</gene>
<dbReference type="RefSeq" id="WP_113031737.1">
    <property type="nucleotide sequence ID" value="NZ_QMFB01000008.1"/>
</dbReference>
<feature type="domain" description="EamA" evidence="7">
    <location>
        <begin position="15"/>
        <end position="156"/>
    </location>
</feature>
<keyword evidence="5 6" id="KW-0472">Membrane</keyword>
<evidence type="ECO:0000313" key="8">
    <source>
        <dbReference type="EMBL" id="RAV20341.1"/>
    </source>
</evidence>
<dbReference type="AlphaFoldDB" id="A0A329MK76"/>
<evidence type="ECO:0000313" key="9">
    <source>
        <dbReference type="Proteomes" id="UP000250369"/>
    </source>
</evidence>
<accession>A0A329MK76</accession>
<feature type="transmembrane region" description="Helical" evidence="6">
    <location>
        <begin position="172"/>
        <end position="189"/>
    </location>
</feature>
<name>A0A329MK76_9BACL</name>
<dbReference type="SUPFAM" id="SSF103481">
    <property type="entry name" value="Multidrug resistance efflux transporter EmrE"/>
    <property type="match status" value="2"/>
</dbReference>
<feature type="transmembrane region" description="Helical" evidence="6">
    <location>
        <begin position="12"/>
        <end position="31"/>
    </location>
</feature>
<feature type="domain" description="EamA" evidence="7">
    <location>
        <begin position="171"/>
        <end position="306"/>
    </location>
</feature>
<dbReference type="Proteomes" id="UP000250369">
    <property type="component" value="Unassembled WGS sequence"/>
</dbReference>
<keyword evidence="4 6" id="KW-1133">Transmembrane helix</keyword>
<keyword evidence="3 6" id="KW-0812">Transmembrane</keyword>
<dbReference type="InterPro" id="IPR050638">
    <property type="entry name" value="AA-Vitamin_Transporters"/>
</dbReference>